<protein>
    <submittedName>
        <fullName evidence="1">Uncharacterized protein</fullName>
    </submittedName>
</protein>
<gene>
    <name evidence="1" type="ORF">H9812_05495</name>
</gene>
<dbReference type="Proteomes" id="UP000824044">
    <property type="component" value="Unassembled WGS sequence"/>
</dbReference>
<dbReference type="AlphaFoldDB" id="A0A9D2DXQ4"/>
<reference evidence="1" key="2">
    <citation type="submission" date="2021-04" db="EMBL/GenBank/DDBJ databases">
        <authorList>
            <person name="Gilroy R."/>
        </authorList>
    </citation>
    <scope>NUCLEOTIDE SEQUENCE</scope>
    <source>
        <strain evidence="1">CHK33-5263</strain>
    </source>
</reference>
<proteinExistence type="predicted"/>
<reference evidence="1" key="1">
    <citation type="journal article" date="2021" name="PeerJ">
        <title>Extensive microbial diversity within the chicken gut microbiome revealed by metagenomics and culture.</title>
        <authorList>
            <person name="Gilroy R."/>
            <person name="Ravi A."/>
            <person name="Getino M."/>
            <person name="Pursley I."/>
            <person name="Horton D.L."/>
            <person name="Alikhan N.F."/>
            <person name="Baker D."/>
            <person name="Gharbi K."/>
            <person name="Hall N."/>
            <person name="Watson M."/>
            <person name="Adriaenssens E.M."/>
            <person name="Foster-Nyarko E."/>
            <person name="Jarju S."/>
            <person name="Secka A."/>
            <person name="Antonio M."/>
            <person name="Oren A."/>
            <person name="Chaudhuri R.R."/>
            <person name="La Ragione R."/>
            <person name="Hildebrand F."/>
            <person name="Pallen M.J."/>
        </authorList>
    </citation>
    <scope>NUCLEOTIDE SEQUENCE</scope>
    <source>
        <strain evidence="1">CHK33-5263</strain>
    </source>
</reference>
<evidence type="ECO:0000313" key="1">
    <source>
        <dbReference type="EMBL" id="HIZ24904.1"/>
    </source>
</evidence>
<dbReference type="InterPro" id="IPR016024">
    <property type="entry name" value="ARM-type_fold"/>
</dbReference>
<organism evidence="1 2">
    <name type="scientific">Candidatus Gallimonas intestinigallinarum</name>
    <dbReference type="NCBI Taxonomy" id="2838604"/>
    <lineage>
        <taxon>Bacteria</taxon>
        <taxon>Bacillati</taxon>
        <taxon>Bacillota</taxon>
        <taxon>Clostridia</taxon>
        <taxon>Candidatus Gallimonas</taxon>
    </lineage>
</organism>
<dbReference type="SUPFAM" id="SSF48371">
    <property type="entry name" value="ARM repeat"/>
    <property type="match status" value="1"/>
</dbReference>
<sequence>MSNKQLIDFDGLFEEKLSEYIRMNAGKYSEKQWENIIPKLYQQFGDIYIAKAGATPKGYYAAMSDDELCEALARHVEEGVPVSDFLCRELETRGCPDALVSLLSRGEEEIVTLAVNLAGSSVKAFPAYFDLLVGDVSADVKEAVCEQLKSNADAAKDQALTCYEAGIERELMLEILSRCKERDDRIYEILLKEFRTGDDVPMHASYLAAYGDERALPVLLEYIDRDDINYLEYQELKYAIEALGGEYTRPRDFTDDKYYQEIMEQSSLPPEDKKSDA</sequence>
<accession>A0A9D2DXQ4</accession>
<name>A0A9D2DXQ4_9FIRM</name>
<evidence type="ECO:0000313" key="2">
    <source>
        <dbReference type="Proteomes" id="UP000824044"/>
    </source>
</evidence>
<comment type="caution">
    <text evidence="1">The sequence shown here is derived from an EMBL/GenBank/DDBJ whole genome shotgun (WGS) entry which is preliminary data.</text>
</comment>
<dbReference type="EMBL" id="DXBS01000108">
    <property type="protein sequence ID" value="HIZ24904.1"/>
    <property type="molecule type" value="Genomic_DNA"/>
</dbReference>